<dbReference type="GO" id="GO:0046983">
    <property type="term" value="F:protein dimerization activity"/>
    <property type="evidence" value="ECO:0007669"/>
    <property type="project" value="InterPro"/>
</dbReference>
<feature type="coiled-coil region" evidence="3">
    <location>
        <begin position="100"/>
        <end position="145"/>
    </location>
</feature>
<dbReference type="GO" id="GO:0000155">
    <property type="term" value="F:phosphorelay sensor kinase activity"/>
    <property type="evidence" value="ECO:0007669"/>
    <property type="project" value="InterPro"/>
</dbReference>
<keyword evidence="2" id="KW-0418">Kinase</keyword>
<feature type="non-terminal residue" evidence="6">
    <location>
        <position position="251"/>
    </location>
</feature>
<dbReference type="InterPro" id="IPR001610">
    <property type="entry name" value="PAC"/>
</dbReference>
<keyword evidence="3" id="KW-0175">Coiled coil</keyword>
<comment type="caution">
    <text evidence="6">The sequence shown here is derived from an EMBL/GenBank/DDBJ whole genome shotgun (WGS) entry which is preliminary data.</text>
</comment>
<dbReference type="GO" id="GO:0016020">
    <property type="term" value="C:membrane"/>
    <property type="evidence" value="ECO:0007669"/>
    <property type="project" value="InterPro"/>
</dbReference>
<dbReference type="SMART" id="SM00086">
    <property type="entry name" value="PAC"/>
    <property type="match status" value="1"/>
</dbReference>
<evidence type="ECO:0008006" key="7">
    <source>
        <dbReference type="Google" id="ProtNLM"/>
    </source>
</evidence>
<dbReference type="Gene3D" id="1.20.5.1930">
    <property type="match status" value="1"/>
</dbReference>
<organism evidence="6">
    <name type="scientific">marine sediment metagenome</name>
    <dbReference type="NCBI Taxonomy" id="412755"/>
    <lineage>
        <taxon>unclassified sequences</taxon>
        <taxon>metagenomes</taxon>
        <taxon>ecological metagenomes</taxon>
    </lineage>
</organism>
<dbReference type="NCBIfam" id="TIGR00229">
    <property type="entry name" value="sensory_box"/>
    <property type="match status" value="1"/>
</dbReference>
<accession>X1JK21</accession>
<dbReference type="Pfam" id="PF08447">
    <property type="entry name" value="PAS_3"/>
    <property type="match status" value="1"/>
</dbReference>
<dbReference type="InterPro" id="IPR000014">
    <property type="entry name" value="PAS"/>
</dbReference>
<dbReference type="InterPro" id="IPR050482">
    <property type="entry name" value="Sensor_HK_TwoCompSys"/>
</dbReference>
<proteinExistence type="predicted"/>
<dbReference type="InterPro" id="IPR000700">
    <property type="entry name" value="PAS-assoc_C"/>
</dbReference>
<dbReference type="PANTHER" id="PTHR24421">
    <property type="entry name" value="NITRATE/NITRITE SENSOR PROTEIN NARX-RELATED"/>
    <property type="match status" value="1"/>
</dbReference>
<evidence type="ECO:0000256" key="2">
    <source>
        <dbReference type="ARBA" id="ARBA00022777"/>
    </source>
</evidence>
<dbReference type="PROSITE" id="PS50113">
    <property type="entry name" value="PAC"/>
    <property type="match status" value="1"/>
</dbReference>
<dbReference type="PROSITE" id="PS50112">
    <property type="entry name" value="PAS"/>
    <property type="match status" value="1"/>
</dbReference>
<dbReference type="EMBL" id="BARU01036572">
    <property type="protein sequence ID" value="GAH78629.1"/>
    <property type="molecule type" value="Genomic_DNA"/>
</dbReference>
<dbReference type="Gene3D" id="3.30.450.20">
    <property type="entry name" value="PAS domain"/>
    <property type="match status" value="1"/>
</dbReference>
<keyword evidence="1" id="KW-0808">Transferase</keyword>
<dbReference type="Pfam" id="PF07730">
    <property type="entry name" value="HisKA_3"/>
    <property type="match status" value="1"/>
</dbReference>
<dbReference type="InterPro" id="IPR035965">
    <property type="entry name" value="PAS-like_dom_sf"/>
</dbReference>
<reference evidence="6" key="1">
    <citation type="journal article" date="2014" name="Front. Microbiol.">
        <title>High frequency of phylogenetically diverse reductive dehalogenase-homologous genes in deep subseafloor sedimentary metagenomes.</title>
        <authorList>
            <person name="Kawai M."/>
            <person name="Futagami T."/>
            <person name="Toyoda A."/>
            <person name="Takaki Y."/>
            <person name="Nishi S."/>
            <person name="Hori S."/>
            <person name="Arai W."/>
            <person name="Tsubouchi T."/>
            <person name="Morono Y."/>
            <person name="Uchiyama I."/>
            <person name="Ito T."/>
            <person name="Fujiyama A."/>
            <person name="Inagaki F."/>
            <person name="Takami H."/>
        </authorList>
    </citation>
    <scope>NUCLEOTIDE SEQUENCE</scope>
    <source>
        <strain evidence="6">Expedition CK06-06</strain>
    </source>
</reference>
<sequence>LQDKRVVFANQAMAEIIGYTVEEMLAMSSQQVQVLVHPEDRTLVWGRHRDRLKGKELPERYEFRGIRKDGTICWLEIHARRIEYQGKPAVQVAYLDITERKQAEEALQKARDELEIRVEQRTADLARANVQLRSLASELPLAEERLRRRIADNVHDHVGQNLAISKIKIESLRESATSPELAEDLEEIRDLISQTIKSTRSLTFELSPPVLYELGFEAAVEWLVRQTRQQYGLSTEFKGDGQTKPLDNNVR</sequence>
<feature type="non-terminal residue" evidence="6">
    <location>
        <position position="1"/>
    </location>
</feature>
<dbReference type="SUPFAM" id="SSF55785">
    <property type="entry name" value="PYP-like sensor domain (PAS domain)"/>
    <property type="match status" value="1"/>
</dbReference>
<dbReference type="InterPro" id="IPR013655">
    <property type="entry name" value="PAS_fold_3"/>
</dbReference>
<evidence type="ECO:0000313" key="6">
    <source>
        <dbReference type="EMBL" id="GAH78629.1"/>
    </source>
</evidence>
<protein>
    <recommendedName>
        <fullName evidence="7">PAS domain-containing protein</fullName>
    </recommendedName>
</protein>
<dbReference type="PANTHER" id="PTHR24421:SF58">
    <property type="entry name" value="SIGNAL TRANSDUCTION HISTIDINE-PROTEIN KINASE_PHOSPHATASE UHPB"/>
    <property type="match status" value="1"/>
</dbReference>
<dbReference type="AlphaFoldDB" id="X1JK21"/>
<dbReference type="CDD" id="cd00130">
    <property type="entry name" value="PAS"/>
    <property type="match status" value="1"/>
</dbReference>
<evidence type="ECO:0000256" key="1">
    <source>
        <dbReference type="ARBA" id="ARBA00022679"/>
    </source>
</evidence>
<feature type="domain" description="PAS" evidence="4">
    <location>
        <begin position="1"/>
        <end position="55"/>
    </location>
</feature>
<gene>
    <name evidence="6" type="ORF">S03H2_57091</name>
</gene>
<feature type="domain" description="PAC" evidence="5">
    <location>
        <begin position="59"/>
        <end position="109"/>
    </location>
</feature>
<evidence type="ECO:0000259" key="4">
    <source>
        <dbReference type="PROSITE" id="PS50112"/>
    </source>
</evidence>
<evidence type="ECO:0000259" key="5">
    <source>
        <dbReference type="PROSITE" id="PS50113"/>
    </source>
</evidence>
<dbReference type="InterPro" id="IPR011712">
    <property type="entry name" value="Sig_transdc_His_kin_sub3_dim/P"/>
</dbReference>
<evidence type="ECO:0000256" key="3">
    <source>
        <dbReference type="SAM" id="Coils"/>
    </source>
</evidence>
<name>X1JK21_9ZZZZ</name>